<protein>
    <recommendedName>
        <fullName evidence="3">DUF2332 domain-containing protein</fullName>
    </recommendedName>
</protein>
<dbReference type="InterPro" id="IPR011200">
    <property type="entry name" value="UCP012608"/>
</dbReference>
<evidence type="ECO:0000313" key="1">
    <source>
        <dbReference type="EMBL" id="SNR85307.1"/>
    </source>
</evidence>
<evidence type="ECO:0000313" key="2">
    <source>
        <dbReference type="Proteomes" id="UP000198403"/>
    </source>
</evidence>
<dbReference type="Pfam" id="PF10094">
    <property type="entry name" value="DUF2332"/>
    <property type="match status" value="1"/>
</dbReference>
<dbReference type="RefSeq" id="WP_217899418.1">
    <property type="nucleotide sequence ID" value="NZ_FZNO01000031.1"/>
</dbReference>
<organism evidence="1 2">
    <name type="scientific">Blastococcus mobilis</name>
    <dbReference type="NCBI Taxonomy" id="1938746"/>
    <lineage>
        <taxon>Bacteria</taxon>
        <taxon>Bacillati</taxon>
        <taxon>Actinomycetota</taxon>
        <taxon>Actinomycetes</taxon>
        <taxon>Geodermatophilales</taxon>
        <taxon>Geodermatophilaceae</taxon>
        <taxon>Blastococcus</taxon>
    </lineage>
</organism>
<reference evidence="1 2" key="1">
    <citation type="submission" date="2017-06" db="EMBL/GenBank/DDBJ databases">
        <authorList>
            <person name="Kim H.J."/>
            <person name="Triplett B.A."/>
        </authorList>
    </citation>
    <scope>NUCLEOTIDE SEQUENCE [LARGE SCALE GENOMIC DNA]</scope>
    <source>
        <strain evidence="1 2">DSM 44272</strain>
    </source>
</reference>
<keyword evidence="2" id="KW-1185">Reference proteome</keyword>
<dbReference type="AlphaFoldDB" id="A0A238ZPJ7"/>
<evidence type="ECO:0008006" key="3">
    <source>
        <dbReference type="Google" id="ProtNLM"/>
    </source>
</evidence>
<gene>
    <name evidence="1" type="ORF">SAMN06272737_13134</name>
</gene>
<dbReference type="Proteomes" id="UP000198403">
    <property type="component" value="Unassembled WGS sequence"/>
</dbReference>
<accession>A0A238ZPJ7</accession>
<name>A0A238ZPJ7_9ACTN</name>
<proteinExistence type="predicted"/>
<sequence length="323" mass="34338">MTGDKVLVRTAQRYRAFVDEAAEESPTYSTLAAAVAQDRDILRFLVGLPEAKRQPNLLLAAVRFLGGVPADGAELHDRVLAGADLLRDTMLARATQTNEPAGCAALLPALAVLDGPLALVEVGASAGLCLYPDRYSYEFDGQPVGPRQPVHLRCSTSGGVPVPSRLPEVVARIGIDLNPLDVTDSDDLAWLRALVWPGPAEAGRLQRLDTAAAVAVQEPPTMLAGDLVERLPDALDLVPDGATPVVLHTAVLPYVPEPHRSTFVERVRSLPVRWIAQESAGMVPGTGRTHAGGWSPSFVLSLDGRPLAHTAPHGGRVEWLAGR</sequence>
<dbReference type="EMBL" id="FZNO01000031">
    <property type="protein sequence ID" value="SNR85307.1"/>
    <property type="molecule type" value="Genomic_DNA"/>
</dbReference>